<proteinExistence type="predicted"/>
<protein>
    <submittedName>
        <fullName evidence="1">CLUMA_CG003619, isoform A</fullName>
    </submittedName>
</protein>
<name>A0A1J1HQK0_9DIPT</name>
<sequence>MKVRNQLLRFNVKNKQKALRRLILQSGQQSRCILHKMEFLNDTISDEFCGHPNPFLVSIIRKQRR</sequence>
<evidence type="ECO:0000313" key="2">
    <source>
        <dbReference type="Proteomes" id="UP000183832"/>
    </source>
</evidence>
<dbReference type="AlphaFoldDB" id="A0A1J1HQK0"/>
<accession>A0A1J1HQK0</accession>
<gene>
    <name evidence="1" type="ORF">CLUMA_CG003619</name>
</gene>
<dbReference type="Proteomes" id="UP000183832">
    <property type="component" value="Unassembled WGS sequence"/>
</dbReference>
<dbReference type="EMBL" id="CVRI01000014">
    <property type="protein sequence ID" value="CRK89810.1"/>
    <property type="molecule type" value="Genomic_DNA"/>
</dbReference>
<evidence type="ECO:0000313" key="1">
    <source>
        <dbReference type="EMBL" id="CRK89810.1"/>
    </source>
</evidence>
<organism evidence="1 2">
    <name type="scientific">Clunio marinus</name>
    <dbReference type="NCBI Taxonomy" id="568069"/>
    <lineage>
        <taxon>Eukaryota</taxon>
        <taxon>Metazoa</taxon>
        <taxon>Ecdysozoa</taxon>
        <taxon>Arthropoda</taxon>
        <taxon>Hexapoda</taxon>
        <taxon>Insecta</taxon>
        <taxon>Pterygota</taxon>
        <taxon>Neoptera</taxon>
        <taxon>Endopterygota</taxon>
        <taxon>Diptera</taxon>
        <taxon>Nematocera</taxon>
        <taxon>Chironomoidea</taxon>
        <taxon>Chironomidae</taxon>
        <taxon>Clunio</taxon>
    </lineage>
</organism>
<keyword evidence="2" id="KW-1185">Reference proteome</keyword>
<reference evidence="1 2" key="1">
    <citation type="submission" date="2015-04" db="EMBL/GenBank/DDBJ databases">
        <authorList>
            <person name="Syromyatnikov M.Y."/>
            <person name="Popov V.N."/>
        </authorList>
    </citation>
    <scope>NUCLEOTIDE SEQUENCE [LARGE SCALE GENOMIC DNA]</scope>
</reference>